<protein>
    <submittedName>
        <fullName evidence="1">Thioredoxin</fullName>
    </submittedName>
</protein>
<proteinExistence type="predicted"/>
<reference evidence="1 2" key="1">
    <citation type="submission" date="2015-09" db="EMBL/GenBank/DDBJ databases">
        <title>Identification and resolution of microdiversity through metagenomic sequencing of parallel consortia.</title>
        <authorList>
            <person name="Nelson W.C."/>
            <person name="Romine M.F."/>
            <person name="Lindemann S.R."/>
        </authorList>
    </citation>
    <scope>NUCLEOTIDE SEQUENCE [LARGE SCALE GENOMIC DNA]</scope>
    <source>
        <strain evidence="1">HL-49</strain>
    </source>
</reference>
<dbReference type="Gene3D" id="3.40.30.10">
    <property type="entry name" value="Glutaredoxin"/>
    <property type="match status" value="1"/>
</dbReference>
<dbReference type="InterPro" id="IPR036249">
    <property type="entry name" value="Thioredoxin-like_sf"/>
</dbReference>
<name>A0A0P8BSV4_9BACT</name>
<gene>
    <name evidence="1" type="ORF">HLUCCX10_14610</name>
</gene>
<comment type="caution">
    <text evidence="1">The sequence shown here is derived from an EMBL/GenBank/DDBJ whole genome shotgun (WGS) entry which is preliminary data.</text>
</comment>
<sequence>MLEQVTKVQTITADTIAGAMTYQEYKDLADRLFAQGKTTGENQSHAYIDYTRIAIQRMRKWDKIAKVSERMVEKVKKLPPQIWLIITEAWCGDAGQNIPYIYKLAEFNTNIQVRLILRDENLDIMDAHLTNGARSIPKLVALSPGLQREFFTWGPKPQYLIEKQKAFKNNPDGKSFQEYIEEVHFWYAKDKNQTLEKEMEACFENAFGI</sequence>
<dbReference type="EMBL" id="LJXT01000112">
    <property type="protein sequence ID" value="KPQ12854.1"/>
    <property type="molecule type" value="Genomic_DNA"/>
</dbReference>
<dbReference type="SUPFAM" id="SSF52833">
    <property type="entry name" value="Thioredoxin-like"/>
    <property type="match status" value="1"/>
</dbReference>
<dbReference type="AlphaFoldDB" id="A0A0P8BSV4"/>
<dbReference type="eggNOG" id="COG0526">
    <property type="taxonomic scope" value="Bacteria"/>
</dbReference>
<dbReference type="STRING" id="1305737.GCA_000526355_01712"/>
<evidence type="ECO:0000313" key="1">
    <source>
        <dbReference type="EMBL" id="KPQ12854.1"/>
    </source>
</evidence>
<evidence type="ECO:0000313" key="2">
    <source>
        <dbReference type="Proteomes" id="UP000050421"/>
    </source>
</evidence>
<dbReference type="PATRIC" id="fig|1305737.6.peg.3668"/>
<dbReference type="Pfam" id="PF14595">
    <property type="entry name" value="Thioredoxin_9"/>
    <property type="match status" value="1"/>
</dbReference>
<organism evidence="1 2">
    <name type="scientific">Algoriphagus marincola HL-49</name>
    <dbReference type="NCBI Taxonomy" id="1305737"/>
    <lineage>
        <taxon>Bacteria</taxon>
        <taxon>Pseudomonadati</taxon>
        <taxon>Bacteroidota</taxon>
        <taxon>Cytophagia</taxon>
        <taxon>Cytophagales</taxon>
        <taxon>Cyclobacteriaceae</taxon>
        <taxon>Algoriphagus</taxon>
    </lineage>
</organism>
<dbReference type="Proteomes" id="UP000050421">
    <property type="component" value="Unassembled WGS sequence"/>
</dbReference>
<accession>A0A0P8BSV4</accession>